<gene>
    <name evidence="1" type="ORF">KDA_46740</name>
</gene>
<name>A0A402BCZ3_9CHLR</name>
<organism evidence="1 2">
    <name type="scientific">Dictyobacter alpinus</name>
    <dbReference type="NCBI Taxonomy" id="2014873"/>
    <lineage>
        <taxon>Bacteria</taxon>
        <taxon>Bacillati</taxon>
        <taxon>Chloroflexota</taxon>
        <taxon>Ktedonobacteria</taxon>
        <taxon>Ktedonobacterales</taxon>
        <taxon>Dictyobacteraceae</taxon>
        <taxon>Dictyobacter</taxon>
    </lineage>
</organism>
<evidence type="ECO:0000313" key="1">
    <source>
        <dbReference type="EMBL" id="GCE29190.1"/>
    </source>
</evidence>
<keyword evidence="2" id="KW-1185">Reference proteome</keyword>
<dbReference type="AlphaFoldDB" id="A0A402BCZ3"/>
<proteinExistence type="predicted"/>
<reference evidence="2" key="1">
    <citation type="submission" date="2018-12" db="EMBL/GenBank/DDBJ databases">
        <title>Tengunoibacter tsumagoiensis gen. nov., sp. nov., Dictyobacter kobayashii sp. nov., D. alpinus sp. nov., and D. joshuensis sp. nov. and description of Dictyobacteraceae fam. nov. within the order Ktedonobacterales isolated from Tengu-no-mugimeshi.</title>
        <authorList>
            <person name="Wang C.M."/>
            <person name="Zheng Y."/>
            <person name="Sakai Y."/>
            <person name="Toyoda A."/>
            <person name="Minakuchi Y."/>
            <person name="Abe K."/>
            <person name="Yokota A."/>
            <person name="Yabe S."/>
        </authorList>
    </citation>
    <scope>NUCLEOTIDE SEQUENCE [LARGE SCALE GENOMIC DNA]</scope>
    <source>
        <strain evidence="2">Uno16</strain>
    </source>
</reference>
<protein>
    <submittedName>
        <fullName evidence="1">Uncharacterized protein</fullName>
    </submittedName>
</protein>
<accession>A0A402BCZ3</accession>
<evidence type="ECO:0000313" key="2">
    <source>
        <dbReference type="Proteomes" id="UP000287171"/>
    </source>
</evidence>
<dbReference type="EMBL" id="BIFT01000002">
    <property type="protein sequence ID" value="GCE29190.1"/>
    <property type="molecule type" value="Genomic_DNA"/>
</dbReference>
<dbReference type="Proteomes" id="UP000287171">
    <property type="component" value="Unassembled WGS sequence"/>
</dbReference>
<comment type="caution">
    <text evidence="1">The sequence shown here is derived from an EMBL/GenBank/DDBJ whole genome shotgun (WGS) entry which is preliminary data.</text>
</comment>
<sequence>MGIEIVLHNANRLCLWIDVIDQPANPFGIIELRTPLSHLHMTPPGQRLDHKKQVGCIQPLVFIIDPFGLPRFRGLRSTDNQRAG</sequence>